<dbReference type="Proteomes" id="UP000184356">
    <property type="component" value="Unassembled WGS sequence"/>
</dbReference>
<keyword evidence="3" id="KW-1185">Reference proteome</keyword>
<gene>
    <name evidence="2" type="ORF">ASPSYDRAFT_90111</name>
</gene>
<reference evidence="3" key="1">
    <citation type="journal article" date="2017" name="Genome Biol.">
        <title>Comparative genomics reveals high biological diversity and specific adaptations in the industrially and medically important fungal genus Aspergillus.</title>
        <authorList>
            <person name="de Vries R.P."/>
            <person name="Riley R."/>
            <person name="Wiebenga A."/>
            <person name="Aguilar-Osorio G."/>
            <person name="Amillis S."/>
            <person name="Uchima C.A."/>
            <person name="Anderluh G."/>
            <person name="Asadollahi M."/>
            <person name="Askin M."/>
            <person name="Barry K."/>
            <person name="Battaglia E."/>
            <person name="Bayram O."/>
            <person name="Benocci T."/>
            <person name="Braus-Stromeyer S.A."/>
            <person name="Caldana C."/>
            <person name="Canovas D."/>
            <person name="Cerqueira G.C."/>
            <person name="Chen F."/>
            <person name="Chen W."/>
            <person name="Choi C."/>
            <person name="Clum A."/>
            <person name="Dos Santos R.A."/>
            <person name="Damasio A.R."/>
            <person name="Diallinas G."/>
            <person name="Emri T."/>
            <person name="Fekete E."/>
            <person name="Flipphi M."/>
            <person name="Freyberg S."/>
            <person name="Gallo A."/>
            <person name="Gournas C."/>
            <person name="Habgood R."/>
            <person name="Hainaut M."/>
            <person name="Harispe M.L."/>
            <person name="Henrissat B."/>
            <person name="Hilden K.S."/>
            <person name="Hope R."/>
            <person name="Hossain A."/>
            <person name="Karabika E."/>
            <person name="Karaffa L."/>
            <person name="Karanyi Z."/>
            <person name="Krasevec N."/>
            <person name="Kuo A."/>
            <person name="Kusch H."/>
            <person name="LaButti K."/>
            <person name="Lagendijk E.L."/>
            <person name="Lapidus A."/>
            <person name="Levasseur A."/>
            <person name="Lindquist E."/>
            <person name="Lipzen A."/>
            <person name="Logrieco A.F."/>
            <person name="MacCabe A."/>
            <person name="Maekelae M.R."/>
            <person name="Malavazi I."/>
            <person name="Melin P."/>
            <person name="Meyer V."/>
            <person name="Mielnichuk N."/>
            <person name="Miskei M."/>
            <person name="Molnar A.P."/>
            <person name="Mule G."/>
            <person name="Ngan C.Y."/>
            <person name="Orejas M."/>
            <person name="Orosz E."/>
            <person name="Ouedraogo J.P."/>
            <person name="Overkamp K.M."/>
            <person name="Park H.-S."/>
            <person name="Perrone G."/>
            <person name="Piumi F."/>
            <person name="Punt P.J."/>
            <person name="Ram A.F."/>
            <person name="Ramon A."/>
            <person name="Rauscher S."/>
            <person name="Record E."/>
            <person name="Riano-Pachon D.M."/>
            <person name="Robert V."/>
            <person name="Roehrig J."/>
            <person name="Ruller R."/>
            <person name="Salamov A."/>
            <person name="Salih N.S."/>
            <person name="Samson R.A."/>
            <person name="Sandor E."/>
            <person name="Sanguinetti M."/>
            <person name="Schuetze T."/>
            <person name="Sepcic K."/>
            <person name="Shelest E."/>
            <person name="Sherlock G."/>
            <person name="Sophianopoulou V."/>
            <person name="Squina F.M."/>
            <person name="Sun H."/>
            <person name="Susca A."/>
            <person name="Todd R.B."/>
            <person name="Tsang A."/>
            <person name="Unkles S.E."/>
            <person name="van de Wiele N."/>
            <person name="van Rossen-Uffink D."/>
            <person name="Oliveira J.V."/>
            <person name="Vesth T.C."/>
            <person name="Visser J."/>
            <person name="Yu J.-H."/>
            <person name="Zhou M."/>
            <person name="Andersen M.R."/>
            <person name="Archer D.B."/>
            <person name="Baker S.E."/>
            <person name="Benoit I."/>
            <person name="Brakhage A.A."/>
            <person name="Braus G.H."/>
            <person name="Fischer R."/>
            <person name="Frisvad J.C."/>
            <person name="Goldman G.H."/>
            <person name="Houbraken J."/>
            <person name="Oakley B."/>
            <person name="Pocsi I."/>
            <person name="Scazzocchio C."/>
            <person name="Seiboth B."/>
            <person name="vanKuyk P.A."/>
            <person name="Wortman J."/>
            <person name="Dyer P.S."/>
            <person name="Grigoriev I.V."/>
        </authorList>
    </citation>
    <scope>NUCLEOTIDE SEQUENCE [LARGE SCALE GENOMIC DNA]</scope>
    <source>
        <strain evidence="3">CBS 593.65</strain>
    </source>
</reference>
<dbReference type="InterPro" id="IPR053013">
    <property type="entry name" value="LAT"/>
</dbReference>
<dbReference type="EMBL" id="KV878587">
    <property type="protein sequence ID" value="OJJ57916.1"/>
    <property type="molecule type" value="Genomic_DNA"/>
</dbReference>
<dbReference type="AlphaFoldDB" id="A0A1L9TER4"/>
<evidence type="ECO:0000313" key="2">
    <source>
        <dbReference type="EMBL" id="OJJ57916.1"/>
    </source>
</evidence>
<sequence length="184" mass="20439">MDARSVSQNLEKYAFLLTAPLARHNGVTPWISLDKNQPEDKRTILASCETFRKHAMVGDSDGNVTDVIAHGIASVYCHEPLRKRGYASRLLRELGDVLSRWQVDNNTSAVASILDELEIEPSSVVHTATPLHAEDLGALGQDDEALLRASMSKPSPDNSPRFTIIPDHEYVLWHHAKEEFGETV</sequence>
<protein>
    <recommendedName>
        <fullName evidence="1">LYC1 C-terminal domain-containing protein</fullName>
    </recommendedName>
</protein>
<dbReference type="STRING" id="1036612.A0A1L9TER4"/>
<dbReference type="RefSeq" id="XP_040701722.1">
    <property type="nucleotide sequence ID" value="XM_040852279.1"/>
</dbReference>
<evidence type="ECO:0000259" key="1">
    <source>
        <dbReference type="Pfam" id="PF22998"/>
    </source>
</evidence>
<dbReference type="OrthoDB" id="2020070at2759"/>
<evidence type="ECO:0000313" key="3">
    <source>
        <dbReference type="Proteomes" id="UP000184356"/>
    </source>
</evidence>
<name>A0A1L9TER4_9EURO</name>
<accession>A0A1L9TER4</accession>
<organism evidence="2 3">
    <name type="scientific">Aspergillus sydowii CBS 593.65</name>
    <dbReference type="NCBI Taxonomy" id="1036612"/>
    <lineage>
        <taxon>Eukaryota</taxon>
        <taxon>Fungi</taxon>
        <taxon>Dikarya</taxon>
        <taxon>Ascomycota</taxon>
        <taxon>Pezizomycotina</taxon>
        <taxon>Eurotiomycetes</taxon>
        <taxon>Eurotiomycetidae</taxon>
        <taxon>Eurotiales</taxon>
        <taxon>Aspergillaceae</taxon>
        <taxon>Aspergillus</taxon>
        <taxon>Aspergillus subgen. Nidulantes</taxon>
    </lineage>
</organism>
<dbReference type="Pfam" id="PF22998">
    <property type="entry name" value="GNAT_LYC1-like"/>
    <property type="match status" value="1"/>
</dbReference>
<dbReference type="PANTHER" id="PTHR34815:SF2">
    <property type="entry name" value="N-ACETYLTRANSFERASE DOMAIN-CONTAINING PROTEIN"/>
    <property type="match status" value="1"/>
</dbReference>
<dbReference type="PANTHER" id="PTHR34815">
    <property type="entry name" value="LYSINE ACETYLTRANSFERASE"/>
    <property type="match status" value="1"/>
</dbReference>
<dbReference type="GeneID" id="63768352"/>
<dbReference type="InterPro" id="IPR055100">
    <property type="entry name" value="GNAT_LYC1-like"/>
</dbReference>
<proteinExistence type="predicted"/>
<feature type="domain" description="LYC1 C-terminal" evidence="1">
    <location>
        <begin position="125"/>
        <end position="180"/>
    </location>
</feature>
<dbReference type="VEuPathDB" id="FungiDB:ASPSYDRAFT_90111"/>